<feature type="region of interest" description="Disordered" evidence="1">
    <location>
        <begin position="1"/>
        <end position="73"/>
    </location>
</feature>
<evidence type="ECO:0000256" key="1">
    <source>
        <dbReference type="SAM" id="MobiDB-lite"/>
    </source>
</evidence>
<dbReference type="Proteomes" id="UP000036403">
    <property type="component" value="Unassembled WGS sequence"/>
</dbReference>
<dbReference type="PaxDb" id="67767-A0A0J7JU41"/>
<gene>
    <name evidence="2" type="ORF">RF55_25551</name>
</gene>
<organism evidence="2 3">
    <name type="scientific">Lasius niger</name>
    <name type="common">Black garden ant</name>
    <dbReference type="NCBI Taxonomy" id="67767"/>
    <lineage>
        <taxon>Eukaryota</taxon>
        <taxon>Metazoa</taxon>
        <taxon>Ecdysozoa</taxon>
        <taxon>Arthropoda</taxon>
        <taxon>Hexapoda</taxon>
        <taxon>Insecta</taxon>
        <taxon>Pterygota</taxon>
        <taxon>Neoptera</taxon>
        <taxon>Endopterygota</taxon>
        <taxon>Hymenoptera</taxon>
        <taxon>Apocrita</taxon>
        <taxon>Aculeata</taxon>
        <taxon>Formicoidea</taxon>
        <taxon>Formicidae</taxon>
        <taxon>Formicinae</taxon>
        <taxon>Lasius</taxon>
        <taxon>Lasius</taxon>
    </lineage>
</organism>
<dbReference type="EMBL" id="LBMM01032748">
    <property type="protein sequence ID" value="KMQ81687.1"/>
    <property type="molecule type" value="Genomic_DNA"/>
</dbReference>
<dbReference type="AlphaFoldDB" id="A0A0J7JU41"/>
<reference evidence="2 3" key="1">
    <citation type="submission" date="2015-04" db="EMBL/GenBank/DDBJ databases">
        <title>Lasius niger genome sequencing.</title>
        <authorList>
            <person name="Konorov E.A."/>
            <person name="Nikitin M.A."/>
            <person name="Kirill M.V."/>
            <person name="Chang P."/>
        </authorList>
    </citation>
    <scope>NUCLEOTIDE SEQUENCE [LARGE SCALE GENOMIC DNA]</scope>
    <source>
        <tissue evidence="2">Whole</tissue>
    </source>
</reference>
<keyword evidence="3" id="KW-1185">Reference proteome</keyword>
<accession>A0A0J7JU41</accession>
<sequence length="127" mass="13821">MTKTTQEKKKPAKAAPAKKKPAKKKVSKPTAKAAPKKSAAKAPVKKKTAPVKKKTAAVAKKKTSVAKPQQEQIVAPQDPVQHEIFLKIKTLQKQVMKIVGNAAEIAAKRLGISRKISLLQKEEAEKR</sequence>
<feature type="compositionally biased region" description="Basic residues" evidence="1">
    <location>
        <begin position="34"/>
        <end position="64"/>
    </location>
</feature>
<proteinExistence type="predicted"/>
<comment type="caution">
    <text evidence="2">The sequence shown here is derived from an EMBL/GenBank/DDBJ whole genome shotgun (WGS) entry which is preliminary data.</text>
</comment>
<evidence type="ECO:0000313" key="2">
    <source>
        <dbReference type="EMBL" id="KMQ81687.1"/>
    </source>
</evidence>
<evidence type="ECO:0000313" key="3">
    <source>
        <dbReference type="Proteomes" id="UP000036403"/>
    </source>
</evidence>
<name>A0A0J7JU41_LASNI</name>
<feature type="compositionally biased region" description="Basic residues" evidence="1">
    <location>
        <begin position="10"/>
        <end position="27"/>
    </location>
</feature>
<protein>
    <submittedName>
        <fullName evidence="2">Uncharacterized protein</fullName>
    </submittedName>
</protein>